<gene>
    <name evidence="1" type="ORF">LCGC14_0547050</name>
</gene>
<comment type="caution">
    <text evidence="1">The sequence shown here is derived from an EMBL/GenBank/DDBJ whole genome shotgun (WGS) entry which is preliminary data.</text>
</comment>
<proteinExistence type="predicted"/>
<dbReference type="AlphaFoldDB" id="A0A0F9UZ79"/>
<protein>
    <submittedName>
        <fullName evidence="1">Uncharacterized protein</fullName>
    </submittedName>
</protein>
<sequence>MSAMAKIISEIDSDAAWKARQPTIKRLESYIDDILDIVVKNWDYFKPRPVHLAWAMMQYELAHRASRQIDDCTGNPKYPICDAGDKMTVEGDGDLLYDAWAVCISNDYNFPDANPDLPIESKKNKTVQDWIDLQLNPDYKYCDLYGDGEERVIDRLLCIIGSGLGWNKDGFIDDTGPSGVCSATFAGYTRAAEDIREDLFQEIVALSHNNELITHVKEIWEEHLIRASNDRPAIKALGMASDIRWETRKGKLTHPIDELLEASKYLCYFEELCRRSQRWTIEEWAEMRKKEVVEVNGFEMKVADFRDDFHHPASMMRFLRLGGHEDELESKIDARIDRYRSFSGVNWIKDKLKEDPSLDVDLFLDLVVNTNVVKGWAAIKHIFSGKKEREYSYKLLMEDEEIQVNVMNASRASLFKDLGLDMQPPKERSKFYPICEYSPVWRMPKNAHKSYVEAAVIHLRKIVADPLTETCVLPYAFRILRRLRRKPYNRSDKRVQKGKMVRAQKKYCKVKHE</sequence>
<organism evidence="1">
    <name type="scientific">marine sediment metagenome</name>
    <dbReference type="NCBI Taxonomy" id="412755"/>
    <lineage>
        <taxon>unclassified sequences</taxon>
        <taxon>metagenomes</taxon>
        <taxon>ecological metagenomes</taxon>
    </lineage>
</organism>
<dbReference type="EMBL" id="LAZR01000745">
    <property type="protein sequence ID" value="KKN58903.1"/>
    <property type="molecule type" value="Genomic_DNA"/>
</dbReference>
<reference evidence="1" key="1">
    <citation type="journal article" date="2015" name="Nature">
        <title>Complex archaea that bridge the gap between prokaryotes and eukaryotes.</title>
        <authorList>
            <person name="Spang A."/>
            <person name="Saw J.H."/>
            <person name="Jorgensen S.L."/>
            <person name="Zaremba-Niedzwiedzka K."/>
            <person name="Martijn J."/>
            <person name="Lind A.E."/>
            <person name="van Eijk R."/>
            <person name="Schleper C."/>
            <person name="Guy L."/>
            <person name="Ettema T.J."/>
        </authorList>
    </citation>
    <scope>NUCLEOTIDE SEQUENCE</scope>
</reference>
<name>A0A0F9UZ79_9ZZZZ</name>
<accession>A0A0F9UZ79</accession>
<evidence type="ECO:0000313" key="1">
    <source>
        <dbReference type="EMBL" id="KKN58903.1"/>
    </source>
</evidence>